<keyword evidence="1" id="KW-0430">Lectin</keyword>
<evidence type="ECO:0000256" key="3">
    <source>
        <dbReference type="SAM" id="SignalP"/>
    </source>
</evidence>
<dbReference type="Gene3D" id="3.10.100.10">
    <property type="entry name" value="Mannose-Binding Protein A, subunit A"/>
    <property type="match status" value="1"/>
</dbReference>
<dbReference type="InterPro" id="IPR016186">
    <property type="entry name" value="C-type_lectin-like/link_sf"/>
</dbReference>
<evidence type="ECO:0000259" key="4">
    <source>
        <dbReference type="PROSITE" id="PS50041"/>
    </source>
</evidence>
<dbReference type="Pfam" id="PF00059">
    <property type="entry name" value="Lectin_C"/>
    <property type="match status" value="1"/>
</dbReference>
<feature type="signal peptide" evidence="3">
    <location>
        <begin position="1"/>
        <end position="20"/>
    </location>
</feature>
<reference evidence="5" key="4">
    <citation type="submission" date="2025-09" db="UniProtKB">
        <authorList>
            <consortium name="Ensembl"/>
        </authorList>
    </citation>
    <scope>IDENTIFICATION</scope>
</reference>
<dbReference type="GeneTree" id="ENSGT00950000183186"/>
<dbReference type="PROSITE" id="PS50041">
    <property type="entry name" value="C_TYPE_LECTIN_2"/>
    <property type="match status" value="1"/>
</dbReference>
<evidence type="ECO:0000256" key="1">
    <source>
        <dbReference type="ARBA" id="ARBA00022734"/>
    </source>
</evidence>
<dbReference type="InterPro" id="IPR018378">
    <property type="entry name" value="C-type_lectin_CS"/>
</dbReference>
<dbReference type="PROSITE" id="PS00615">
    <property type="entry name" value="C_TYPE_LECTIN_1"/>
    <property type="match status" value="1"/>
</dbReference>
<sequence length="257" mass="28119">MSVCVCVLCVCVCGVYECVCVCVLCVYEHHTSWCCEAAAGLVQQCRSAPELCRMFRMEFRTVCLLIGMILIQVSEQQSAPKKKPIIKKVLEGVSSSVVEELQKQINDIVAEMNLLKEKQALQTVCLRGKKIQGKCLLADPQQKSYHTASEDCIAKGGTLSAPLSGLENEQLTQYVRESLGPDTRVWLGLNDMRSEGAWVDLAGTAVTYRNWEASSRPPQPDGGTAENCAALSASAGGKWSDESCRLERASVCEFKIV</sequence>
<reference evidence="6" key="1">
    <citation type="submission" date="2013-03" db="EMBL/GenBank/DDBJ databases">
        <authorList>
            <person name="Jeffery W."/>
            <person name="Warren W."/>
            <person name="Wilson R.K."/>
        </authorList>
    </citation>
    <scope>NUCLEOTIDE SEQUENCE</scope>
    <source>
        <strain evidence="6">female</strain>
    </source>
</reference>
<dbReference type="PANTHER" id="PTHR22799">
    <property type="entry name" value="TETRANECTIN-RELATED"/>
    <property type="match status" value="1"/>
</dbReference>
<accession>A0A3B1K8N2</accession>
<dbReference type="Proteomes" id="UP000018467">
    <property type="component" value="Unassembled WGS sequence"/>
</dbReference>
<reference evidence="5" key="3">
    <citation type="submission" date="2025-08" db="UniProtKB">
        <authorList>
            <consortium name="Ensembl"/>
        </authorList>
    </citation>
    <scope>IDENTIFICATION</scope>
</reference>
<dbReference type="SUPFAM" id="SSF56436">
    <property type="entry name" value="C-type lectin-like"/>
    <property type="match status" value="1"/>
</dbReference>
<feature type="domain" description="C-type lectin" evidence="4">
    <location>
        <begin position="131"/>
        <end position="253"/>
    </location>
</feature>
<dbReference type="STRING" id="7994.ENSAMXP00000051052"/>
<evidence type="ECO:0000313" key="5">
    <source>
        <dbReference type="Ensembl" id="ENSAMXP00000051052.1"/>
    </source>
</evidence>
<dbReference type="GO" id="GO:0030282">
    <property type="term" value="P:bone mineralization"/>
    <property type="evidence" value="ECO:0007669"/>
    <property type="project" value="TreeGrafter"/>
</dbReference>
<dbReference type="InterPro" id="IPR016187">
    <property type="entry name" value="CTDL_fold"/>
</dbReference>
<dbReference type="InParanoid" id="A0A3B1K8N2"/>
<name>A0A3B1K8N2_ASTMX</name>
<dbReference type="GO" id="GO:0005615">
    <property type="term" value="C:extracellular space"/>
    <property type="evidence" value="ECO:0007669"/>
    <property type="project" value="TreeGrafter"/>
</dbReference>
<dbReference type="Bgee" id="ENSAMXG00000031080">
    <property type="expression patterns" value="Expressed in bone element and 10 other cell types or tissues"/>
</dbReference>
<evidence type="ECO:0000256" key="2">
    <source>
        <dbReference type="ARBA" id="ARBA00023157"/>
    </source>
</evidence>
<keyword evidence="2" id="KW-1015">Disulfide bond</keyword>
<keyword evidence="6" id="KW-1185">Reference proteome</keyword>
<dbReference type="SMART" id="SM00034">
    <property type="entry name" value="CLECT"/>
    <property type="match status" value="1"/>
</dbReference>
<dbReference type="InterPro" id="IPR001304">
    <property type="entry name" value="C-type_lectin-like"/>
</dbReference>
<dbReference type="FunFam" id="3.10.100.10:FF:000010">
    <property type="entry name" value="C-type lectin domain family 3 member A"/>
    <property type="match status" value="1"/>
</dbReference>
<protein>
    <submittedName>
        <fullName evidence="5">C-type lectin domain family 3 member B</fullName>
    </submittedName>
</protein>
<evidence type="ECO:0000313" key="6">
    <source>
        <dbReference type="Proteomes" id="UP000018467"/>
    </source>
</evidence>
<reference evidence="6" key="2">
    <citation type="journal article" date="2014" name="Nat. Commun.">
        <title>The cavefish genome reveals candidate genes for eye loss.</title>
        <authorList>
            <person name="McGaugh S.E."/>
            <person name="Gross J.B."/>
            <person name="Aken B."/>
            <person name="Blin M."/>
            <person name="Borowsky R."/>
            <person name="Chalopin D."/>
            <person name="Hinaux H."/>
            <person name="Jeffery W.R."/>
            <person name="Keene A."/>
            <person name="Ma L."/>
            <person name="Minx P."/>
            <person name="Murphy D."/>
            <person name="O'Quin K.E."/>
            <person name="Retaux S."/>
            <person name="Rohner N."/>
            <person name="Searle S.M."/>
            <person name="Stahl B.A."/>
            <person name="Tabin C."/>
            <person name="Volff J.N."/>
            <person name="Yoshizawa M."/>
            <person name="Warren W.C."/>
        </authorList>
    </citation>
    <scope>NUCLEOTIDE SEQUENCE [LARGE SCALE GENOMIC DNA]</scope>
    <source>
        <strain evidence="6">female</strain>
    </source>
</reference>
<dbReference type="GO" id="GO:0030246">
    <property type="term" value="F:carbohydrate binding"/>
    <property type="evidence" value="ECO:0007669"/>
    <property type="project" value="UniProtKB-KW"/>
</dbReference>
<feature type="chain" id="PRO_5017178592" evidence="3">
    <location>
        <begin position="21"/>
        <end position="257"/>
    </location>
</feature>
<dbReference type="AlphaFoldDB" id="A0A3B1K8N2"/>
<proteinExistence type="predicted"/>
<organism evidence="5 6">
    <name type="scientific">Astyanax mexicanus</name>
    <name type="common">Blind cave fish</name>
    <name type="synonym">Astyanax fasciatus mexicanus</name>
    <dbReference type="NCBI Taxonomy" id="7994"/>
    <lineage>
        <taxon>Eukaryota</taxon>
        <taxon>Metazoa</taxon>
        <taxon>Chordata</taxon>
        <taxon>Craniata</taxon>
        <taxon>Vertebrata</taxon>
        <taxon>Euteleostomi</taxon>
        <taxon>Actinopterygii</taxon>
        <taxon>Neopterygii</taxon>
        <taxon>Teleostei</taxon>
        <taxon>Ostariophysi</taxon>
        <taxon>Characiformes</taxon>
        <taxon>Characoidei</taxon>
        <taxon>Acestrorhamphidae</taxon>
        <taxon>Acestrorhamphinae</taxon>
        <taxon>Astyanax</taxon>
    </lineage>
</organism>
<dbReference type="Ensembl" id="ENSAMXT00000035374.1">
    <property type="protein sequence ID" value="ENSAMXP00000051052.1"/>
    <property type="gene ID" value="ENSAMXG00000031080.1"/>
</dbReference>
<dbReference type="PANTHER" id="PTHR22799:SF3">
    <property type="entry name" value="TETRANECTIN"/>
    <property type="match status" value="1"/>
</dbReference>
<dbReference type="InterPro" id="IPR051663">
    <property type="entry name" value="CLec_Tetranectin-domain"/>
</dbReference>
<keyword evidence="3" id="KW-0732">Signal</keyword>